<name>A0A8D9PE61_9VIRU</name>
<proteinExistence type="predicted"/>
<feature type="region of interest" description="Disordered" evidence="1">
    <location>
        <begin position="16"/>
        <end position="40"/>
    </location>
</feature>
<feature type="compositionally biased region" description="Basic and acidic residues" evidence="1">
    <location>
        <begin position="30"/>
        <end position="40"/>
    </location>
</feature>
<dbReference type="EMBL" id="BK033283">
    <property type="protein sequence ID" value="DAD55537.1"/>
    <property type="molecule type" value="Genomic_DNA"/>
</dbReference>
<sequence>MERAVSGCVVAISGMLRANSGGGGLGPHRRGADTPHHGPT</sequence>
<evidence type="ECO:0000256" key="1">
    <source>
        <dbReference type="SAM" id="MobiDB-lite"/>
    </source>
</evidence>
<accession>A0A8D9PE61</accession>
<evidence type="ECO:0000313" key="2">
    <source>
        <dbReference type="EMBL" id="DAD55537.1"/>
    </source>
</evidence>
<protein>
    <submittedName>
        <fullName evidence="2">Uncharacterized protein</fullName>
    </submittedName>
</protein>
<organism evidence="2">
    <name type="scientific">Bacteriophage sp</name>
    <dbReference type="NCBI Taxonomy" id="38018"/>
    <lineage>
        <taxon>Viruses</taxon>
    </lineage>
</organism>
<reference evidence="2" key="1">
    <citation type="journal article" date="2021" name="Proc. Natl. Acad. Sci. U.S.A.">
        <title>A Catalog of Tens of Thousands of Viruses from Human Metagenomes Reveals Hidden Associations with Chronic Diseases.</title>
        <authorList>
            <person name="Tisza M.J."/>
            <person name="Buck C.B."/>
        </authorList>
    </citation>
    <scope>NUCLEOTIDE SEQUENCE</scope>
    <source>
        <strain evidence="2">CtLCA3</strain>
    </source>
</reference>